<accession>A0ABR1J4R6</accession>
<feature type="coiled-coil region" evidence="1">
    <location>
        <begin position="62"/>
        <end position="115"/>
    </location>
</feature>
<gene>
    <name evidence="4" type="ORF">VKT23_013023</name>
</gene>
<feature type="region of interest" description="Disordered" evidence="2">
    <location>
        <begin position="581"/>
        <end position="604"/>
    </location>
</feature>
<dbReference type="Proteomes" id="UP001498398">
    <property type="component" value="Unassembled WGS sequence"/>
</dbReference>
<proteinExistence type="predicted"/>
<sequence>MEVNHRQAREEFAVVYQAFASAIFSVRYTLKVELDQDLSTTLKGHFDEITDLTRSFVRFLRAHEFQQRLQDLIQSCNAIQDKIINLLSMHTAISVDTLKDGMVDIRQEMKKMAEQNTAILSIVSHFSDAGSSKERSAAKLCDEAGGVEKLLKDDNKIVQIANIFSDHVTAETKSILQENMTDMLQKNREIFINKLENVKVEIIANFQAGQGEIMEKLNSGPQNLIENYEFKKVWEENRWRASVKDRIFIEGSHFDYYYTTLDVQSVLGIGGHFRYQFFDHLQRNKSPRKDNWTLDVLNRVIYHPAICDAIDDDGSGYISVREFNTFLQQKPLEWTVPEWFAFWGIGWNASNYNHSVEIDDCVNQIQRYAAAKREDSAENRFLKQNIQSYIRALQIIREIIEWAEVVGYTPEFPDFEVEEEVNRLIQQYLAQQNHFFDRFLSNGVIEDDSASKILKKNFGDRVELWIMPLLLKVLKQQVCVLGLDPINENEVTSTTYQTQRSDSPTDQAWFEMCSTLEMLLYEFHARLMSLIREWKVHKIDRELEAYGFSGGIFSGWYQAQSKNSNKKIQAFIDRIENMYESESSDDEFEDDGDGGSTRDSHPLDDDLVRDVSEMKSAISKLQDSVSELQSSISESSSMMQNFISAKSNLMHHEDKDNDTSPTERARSVSGYLSRIGTIRKRMIGH</sequence>
<evidence type="ECO:0000256" key="1">
    <source>
        <dbReference type="SAM" id="Coils"/>
    </source>
</evidence>
<evidence type="ECO:0000259" key="3">
    <source>
        <dbReference type="PROSITE" id="PS50222"/>
    </source>
</evidence>
<evidence type="ECO:0000256" key="2">
    <source>
        <dbReference type="SAM" id="MobiDB-lite"/>
    </source>
</evidence>
<evidence type="ECO:0000313" key="5">
    <source>
        <dbReference type="Proteomes" id="UP001498398"/>
    </source>
</evidence>
<protein>
    <recommendedName>
        <fullName evidence="3">EF-hand domain-containing protein</fullName>
    </recommendedName>
</protein>
<keyword evidence="1" id="KW-0175">Coiled coil</keyword>
<evidence type="ECO:0000313" key="4">
    <source>
        <dbReference type="EMBL" id="KAK7450140.1"/>
    </source>
</evidence>
<dbReference type="PROSITE" id="PS00018">
    <property type="entry name" value="EF_HAND_1"/>
    <property type="match status" value="1"/>
</dbReference>
<feature type="compositionally biased region" description="Acidic residues" evidence="2">
    <location>
        <begin position="582"/>
        <end position="593"/>
    </location>
</feature>
<reference evidence="4 5" key="1">
    <citation type="submission" date="2024-01" db="EMBL/GenBank/DDBJ databases">
        <title>A draft genome for the cacao thread blight pathogen Marasmiellus scandens.</title>
        <authorList>
            <person name="Baruah I.K."/>
            <person name="Leung J."/>
            <person name="Bukari Y."/>
            <person name="Amoako-Attah I."/>
            <person name="Meinhardt L.W."/>
            <person name="Bailey B.A."/>
            <person name="Cohen S.P."/>
        </authorList>
    </citation>
    <scope>NUCLEOTIDE SEQUENCE [LARGE SCALE GENOMIC DNA]</scope>
    <source>
        <strain evidence="4 5">GH-19</strain>
    </source>
</reference>
<organism evidence="4 5">
    <name type="scientific">Marasmiellus scandens</name>
    <dbReference type="NCBI Taxonomy" id="2682957"/>
    <lineage>
        <taxon>Eukaryota</taxon>
        <taxon>Fungi</taxon>
        <taxon>Dikarya</taxon>
        <taxon>Basidiomycota</taxon>
        <taxon>Agaricomycotina</taxon>
        <taxon>Agaricomycetes</taxon>
        <taxon>Agaricomycetidae</taxon>
        <taxon>Agaricales</taxon>
        <taxon>Marasmiineae</taxon>
        <taxon>Omphalotaceae</taxon>
        <taxon>Marasmiellus</taxon>
    </lineage>
</organism>
<comment type="caution">
    <text evidence="4">The sequence shown here is derived from an EMBL/GenBank/DDBJ whole genome shotgun (WGS) entry which is preliminary data.</text>
</comment>
<keyword evidence="5" id="KW-1185">Reference proteome</keyword>
<dbReference type="InterPro" id="IPR018247">
    <property type="entry name" value="EF_Hand_1_Ca_BS"/>
</dbReference>
<feature type="domain" description="EF-hand" evidence="3">
    <location>
        <begin position="305"/>
        <end position="333"/>
    </location>
</feature>
<dbReference type="InterPro" id="IPR002048">
    <property type="entry name" value="EF_hand_dom"/>
</dbReference>
<dbReference type="EMBL" id="JBANRG010000034">
    <property type="protein sequence ID" value="KAK7450140.1"/>
    <property type="molecule type" value="Genomic_DNA"/>
</dbReference>
<name>A0ABR1J4R6_9AGAR</name>
<dbReference type="PROSITE" id="PS50222">
    <property type="entry name" value="EF_HAND_2"/>
    <property type="match status" value="1"/>
</dbReference>